<dbReference type="InterPro" id="IPR001796">
    <property type="entry name" value="DHFR_dom"/>
</dbReference>
<dbReference type="GO" id="GO:0046655">
    <property type="term" value="P:folic acid metabolic process"/>
    <property type="evidence" value="ECO:0007669"/>
    <property type="project" value="TreeGrafter"/>
</dbReference>
<comment type="function">
    <text evidence="7">Key enzyme in folate metabolism. Catalyzes an essential reaction for de novo glycine and purine synthesis, and for DNA precursor synthesis.</text>
</comment>
<keyword evidence="4 7" id="KW-0554">One-carbon metabolism</keyword>
<evidence type="ECO:0000256" key="6">
    <source>
        <dbReference type="ARBA" id="ARBA00023002"/>
    </source>
</evidence>
<gene>
    <name evidence="10" type="ORF">D9X91_11840</name>
</gene>
<dbReference type="GO" id="GO:0005829">
    <property type="term" value="C:cytosol"/>
    <property type="evidence" value="ECO:0007669"/>
    <property type="project" value="TreeGrafter"/>
</dbReference>
<organism evidence="10 11">
    <name type="scientific">Falsibacillus albus</name>
    <dbReference type="NCBI Taxonomy" id="2478915"/>
    <lineage>
        <taxon>Bacteria</taxon>
        <taxon>Bacillati</taxon>
        <taxon>Bacillota</taxon>
        <taxon>Bacilli</taxon>
        <taxon>Bacillales</taxon>
        <taxon>Bacillaceae</taxon>
        <taxon>Falsibacillus</taxon>
    </lineage>
</organism>
<dbReference type="InterPro" id="IPR017925">
    <property type="entry name" value="DHFR_CS"/>
</dbReference>
<dbReference type="GO" id="GO:0046654">
    <property type="term" value="P:tetrahydrofolate biosynthetic process"/>
    <property type="evidence" value="ECO:0007669"/>
    <property type="project" value="UniProtKB-UniPathway"/>
</dbReference>
<dbReference type="OrthoDB" id="9804315at2"/>
<dbReference type="PROSITE" id="PS00075">
    <property type="entry name" value="DHFR_1"/>
    <property type="match status" value="1"/>
</dbReference>
<dbReference type="SUPFAM" id="SSF53597">
    <property type="entry name" value="Dihydrofolate reductase-like"/>
    <property type="match status" value="1"/>
</dbReference>
<evidence type="ECO:0000256" key="4">
    <source>
        <dbReference type="ARBA" id="ARBA00022563"/>
    </source>
</evidence>
<dbReference type="Pfam" id="PF00186">
    <property type="entry name" value="DHFR_1"/>
    <property type="match status" value="1"/>
</dbReference>
<comment type="catalytic activity">
    <reaction evidence="7">
        <text>(6S)-5,6,7,8-tetrahydrofolate + NADP(+) = 7,8-dihydrofolate + NADPH + H(+)</text>
        <dbReference type="Rhea" id="RHEA:15009"/>
        <dbReference type="ChEBI" id="CHEBI:15378"/>
        <dbReference type="ChEBI" id="CHEBI:57451"/>
        <dbReference type="ChEBI" id="CHEBI:57453"/>
        <dbReference type="ChEBI" id="CHEBI:57783"/>
        <dbReference type="ChEBI" id="CHEBI:58349"/>
        <dbReference type="EC" id="1.5.1.3"/>
    </reaction>
</comment>
<dbReference type="CDD" id="cd00209">
    <property type="entry name" value="DHFR"/>
    <property type="match status" value="1"/>
</dbReference>
<dbReference type="InterPro" id="IPR024072">
    <property type="entry name" value="DHFR-like_dom_sf"/>
</dbReference>
<keyword evidence="6 7" id="KW-0560">Oxidoreductase</keyword>
<dbReference type="PANTHER" id="PTHR48069:SF3">
    <property type="entry name" value="DIHYDROFOLATE REDUCTASE"/>
    <property type="match status" value="1"/>
</dbReference>
<evidence type="ECO:0000256" key="2">
    <source>
        <dbReference type="ARBA" id="ARBA00009539"/>
    </source>
</evidence>
<evidence type="ECO:0000313" key="10">
    <source>
        <dbReference type="EMBL" id="RLQ95179.1"/>
    </source>
</evidence>
<evidence type="ECO:0000256" key="7">
    <source>
        <dbReference type="PIRNR" id="PIRNR000194"/>
    </source>
</evidence>
<dbReference type="GO" id="GO:0006730">
    <property type="term" value="P:one-carbon metabolic process"/>
    <property type="evidence" value="ECO:0007669"/>
    <property type="project" value="UniProtKB-KW"/>
</dbReference>
<dbReference type="PROSITE" id="PS51330">
    <property type="entry name" value="DHFR_2"/>
    <property type="match status" value="1"/>
</dbReference>
<dbReference type="PIRSF" id="PIRSF000194">
    <property type="entry name" value="DHFR"/>
    <property type="match status" value="1"/>
</dbReference>
<dbReference type="AlphaFoldDB" id="A0A3L7JYJ1"/>
<dbReference type="PANTHER" id="PTHR48069">
    <property type="entry name" value="DIHYDROFOLATE REDUCTASE"/>
    <property type="match status" value="1"/>
</dbReference>
<dbReference type="RefSeq" id="WP_121680834.1">
    <property type="nucleotide sequence ID" value="NZ_RCVZ01000007.1"/>
</dbReference>
<dbReference type="InterPro" id="IPR012259">
    <property type="entry name" value="DHFR"/>
</dbReference>
<comment type="similarity">
    <text evidence="2 7 8">Belongs to the dihydrofolate reductase family.</text>
</comment>
<dbReference type="Gene3D" id="3.40.430.10">
    <property type="entry name" value="Dihydrofolate Reductase, subunit A"/>
    <property type="match status" value="1"/>
</dbReference>
<feature type="domain" description="DHFR" evidence="9">
    <location>
        <begin position="1"/>
        <end position="160"/>
    </location>
</feature>
<protein>
    <recommendedName>
        <fullName evidence="3 7">Dihydrofolate reductase</fullName>
        <ecNumber evidence="3 7">1.5.1.3</ecNumber>
    </recommendedName>
</protein>
<name>A0A3L7JYJ1_9BACI</name>
<proteinExistence type="inferred from homology"/>
<comment type="pathway">
    <text evidence="1 7">Cofactor biosynthesis; tetrahydrofolate biosynthesis; 5,6,7,8-tetrahydrofolate from 7,8-dihydrofolate: step 1/1.</text>
</comment>
<accession>A0A3L7JYJ1</accession>
<dbReference type="Proteomes" id="UP000276770">
    <property type="component" value="Unassembled WGS sequence"/>
</dbReference>
<keyword evidence="5 7" id="KW-0521">NADP</keyword>
<evidence type="ECO:0000256" key="5">
    <source>
        <dbReference type="ARBA" id="ARBA00022857"/>
    </source>
</evidence>
<evidence type="ECO:0000313" key="11">
    <source>
        <dbReference type="Proteomes" id="UP000276770"/>
    </source>
</evidence>
<comment type="caution">
    <text evidence="10">The sequence shown here is derived from an EMBL/GenBank/DDBJ whole genome shotgun (WGS) entry which is preliminary data.</text>
</comment>
<dbReference type="GO" id="GO:0050661">
    <property type="term" value="F:NADP binding"/>
    <property type="evidence" value="ECO:0007669"/>
    <property type="project" value="InterPro"/>
</dbReference>
<dbReference type="PRINTS" id="PR00070">
    <property type="entry name" value="DHFR"/>
</dbReference>
<evidence type="ECO:0000256" key="3">
    <source>
        <dbReference type="ARBA" id="ARBA00012856"/>
    </source>
</evidence>
<dbReference type="GO" id="GO:0004146">
    <property type="term" value="F:dihydrofolate reductase activity"/>
    <property type="evidence" value="ECO:0007669"/>
    <property type="project" value="UniProtKB-EC"/>
</dbReference>
<dbReference type="EC" id="1.5.1.3" evidence="3 7"/>
<dbReference type="EMBL" id="RCVZ01000007">
    <property type="protein sequence ID" value="RLQ95179.1"/>
    <property type="molecule type" value="Genomic_DNA"/>
</dbReference>
<evidence type="ECO:0000256" key="8">
    <source>
        <dbReference type="RuleBase" id="RU004474"/>
    </source>
</evidence>
<keyword evidence="11" id="KW-1185">Reference proteome</keyword>
<dbReference type="UniPathway" id="UPA00077">
    <property type="reaction ID" value="UER00158"/>
</dbReference>
<dbReference type="FunFam" id="3.40.430.10:FF:000009">
    <property type="entry name" value="Dihydrofolate reductase"/>
    <property type="match status" value="1"/>
</dbReference>
<evidence type="ECO:0000259" key="9">
    <source>
        <dbReference type="PROSITE" id="PS51330"/>
    </source>
</evidence>
<reference evidence="10 11" key="1">
    <citation type="submission" date="2018-10" db="EMBL/GenBank/DDBJ databases">
        <title>Falsibacillus sp. genome draft.</title>
        <authorList>
            <person name="Shi S."/>
        </authorList>
    </citation>
    <scope>NUCLEOTIDE SEQUENCE [LARGE SCALE GENOMIC DNA]</scope>
    <source>
        <strain evidence="10 11">GY 10110</strain>
    </source>
</reference>
<evidence type="ECO:0000256" key="1">
    <source>
        <dbReference type="ARBA" id="ARBA00004903"/>
    </source>
</evidence>
<sequence length="165" mass="19536">MISFIWAMDENRLIGSGNRLPWRLPEDLKFFKNTTMNHPIVMGRKTFESIGKPLPGRINIILTKDKTYKKEGCIVMNNKSQLLDWIESQEKEVFITGGSEIFKQLMDEVDSLYVTKIYSSFEGDTYFPVMDWCGWKAVWAKKGIKNEKNPYDYEFYKYKKKQHNH</sequence>
<dbReference type="GO" id="GO:0046452">
    <property type="term" value="P:dihydrofolate metabolic process"/>
    <property type="evidence" value="ECO:0007669"/>
    <property type="project" value="TreeGrafter"/>
</dbReference>